<accession>A0A8U0W772</accession>
<evidence type="ECO:0000313" key="1">
    <source>
        <dbReference type="Proteomes" id="UP000092443"/>
    </source>
</evidence>
<feature type="non-terminal residue" evidence="2">
    <location>
        <position position="1"/>
    </location>
</feature>
<keyword evidence="1" id="KW-1185">Reference proteome</keyword>
<organism evidence="1 2">
    <name type="scientific">Glossina fuscipes</name>
    <dbReference type="NCBI Taxonomy" id="7396"/>
    <lineage>
        <taxon>Eukaryota</taxon>
        <taxon>Metazoa</taxon>
        <taxon>Ecdysozoa</taxon>
        <taxon>Arthropoda</taxon>
        <taxon>Hexapoda</taxon>
        <taxon>Insecta</taxon>
        <taxon>Pterygota</taxon>
        <taxon>Neoptera</taxon>
        <taxon>Endopterygota</taxon>
        <taxon>Diptera</taxon>
        <taxon>Brachycera</taxon>
        <taxon>Muscomorpha</taxon>
        <taxon>Hippoboscoidea</taxon>
        <taxon>Glossinidae</taxon>
        <taxon>Glossina</taxon>
    </lineage>
</organism>
<dbReference type="RefSeq" id="XP_037880936.1">
    <property type="nucleotide sequence ID" value="XM_038025008.1"/>
</dbReference>
<gene>
    <name evidence="2" type="primary">LOC119632203</name>
</gene>
<name>A0A8U0W772_9MUSC</name>
<dbReference type="Proteomes" id="UP000092443">
    <property type="component" value="Unplaced"/>
</dbReference>
<reference evidence="2" key="1">
    <citation type="submission" date="2025-08" db="UniProtKB">
        <authorList>
            <consortium name="RefSeq"/>
        </authorList>
    </citation>
    <scope>IDENTIFICATION</scope>
    <source>
        <tissue evidence="2">Whole body pupa</tissue>
    </source>
</reference>
<dbReference type="KEGG" id="gfs:119632203"/>
<sequence length="189" mass="22243">FDQTSNHDFFSFAEVDCIQAVQTKSNEQECDNEDHYVEIDVLTSVSQNDCSYIEDTRQYYRQQPQECVVKKCEHDCQSSPASISSAASSVTSSWSSCTHNNKQHRLLGLSAMQCSNLYHQVHSHHHERPQLSQPQQDQQQHQKYYNFLNSSLKNSNILRNTQKQYRRKLFALNFMLKNFITYRFKYDVL</sequence>
<evidence type="ECO:0000313" key="2">
    <source>
        <dbReference type="RefSeq" id="XP_037880936.1"/>
    </source>
</evidence>
<dbReference type="GeneID" id="119632203"/>
<dbReference type="AlphaFoldDB" id="A0A8U0W772"/>
<proteinExistence type="predicted"/>
<protein>
    <submittedName>
        <fullName evidence="2">Uncharacterized protein LOC119632203</fullName>
    </submittedName>
</protein>